<dbReference type="InterPro" id="IPR002893">
    <property type="entry name" value="Znf_MYND"/>
</dbReference>
<dbReference type="Gene3D" id="6.10.140.2220">
    <property type="match status" value="2"/>
</dbReference>
<evidence type="ECO:0000313" key="11">
    <source>
        <dbReference type="EnsemblMetazoa" id="G23562.6:cds"/>
    </source>
</evidence>
<dbReference type="CDD" id="cd20071">
    <property type="entry name" value="SET_SMYD"/>
    <property type="match status" value="1"/>
</dbReference>
<dbReference type="PANTHER" id="PTHR46402">
    <property type="entry name" value="SET AND MYND DOMAIN-CONTAINING PROTEIN 5"/>
    <property type="match status" value="1"/>
</dbReference>
<dbReference type="AlphaFoldDB" id="A0A8W8KI31"/>
<feature type="domain" description="MYND-type" evidence="10">
    <location>
        <begin position="381"/>
        <end position="448"/>
    </location>
</feature>
<dbReference type="GO" id="GO:0032259">
    <property type="term" value="P:methylation"/>
    <property type="evidence" value="ECO:0007669"/>
    <property type="project" value="UniProtKB-KW"/>
</dbReference>
<dbReference type="Gene3D" id="2.170.270.10">
    <property type="entry name" value="SET domain"/>
    <property type="match status" value="2"/>
</dbReference>
<feature type="repeat" description="TPR" evidence="8">
    <location>
        <begin position="96"/>
        <end position="129"/>
    </location>
</feature>
<dbReference type="GO" id="GO:0042799">
    <property type="term" value="F:histone H4K20 methyltransferase activity"/>
    <property type="evidence" value="ECO:0007669"/>
    <property type="project" value="TreeGrafter"/>
</dbReference>
<dbReference type="InterPro" id="IPR019734">
    <property type="entry name" value="TPR_rpt"/>
</dbReference>
<evidence type="ECO:0000256" key="6">
    <source>
        <dbReference type="ARBA" id="ARBA00022833"/>
    </source>
</evidence>
<keyword evidence="12" id="KW-1185">Reference proteome</keyword>
<evidence type="ECO:0000259" key="10">
    <source>
        <dbReference type="PROSITE" id="PS50865"/>
    </source>
</evidence>
<accession>A0A8W8KI31</accession>
<dbReference type="SMART" id="SM00028">
    <property type="entry name" value="TPR"/>
    <property type="match status" value="2"/>
</dbReference>
<dbReference type="Gene3D" id="1.25.40.10">
    <property type="entry name" value="Tetratricopeptide repeat domain"/>
    <property type="match status" value="1"/>
</dbReference>
<protein>
    <recommendedName>
        <fullName evidence="13">SET and MYND domain-containing protein 5</fullName>
    </recommendedName>
</protein>
<dbReference type="PROSITE" id="PS50280">
    <property type="entry name" value="SET"/>
    <property type="match status" value="1"/>
</dbReference>
<evidence type="ECO:0000259" key="9">
    <source>
        <dbReference type="PROSITE" id="PS50280"/>
    </source>
</evidence>
<reference evidence="11" key="1">
    <citation type="submission" date="2022-08" db="UniProtKB">
        <authorList>
            <consortium name="EnsemblMetazoa"/>
        </authorList>
    </citation>
    <scope>IDENTIFICATION</scope>
    <source>
        <strain evidence="11">05x7-T-G4-1.051#20</strain>
    </source>
</reference>
<keyword evidence="3" id="KW-0949">S-adenosyl-L-methionine</keyword>
<dbReference type="PROSITE" id="PS50865">
    <property type="entry name" value="ZF_MYND_2"/>
    <property type="match status" value="2"/>
</dbReference>
<evidence type="ECO:0000256" key="8">
    <source>
        <dbReference type="PROSITE-ProRule" id="PRU00339"/>
    </source>
</evidence>
<dbReference type="SMART" id="SM00317">
    <property type="entry name" value="SET"/>
    <property type="match status" value="1"/>
</dbReference>
<evidence type="ECO:0000313" key="12">
    <source>
        <dbReference type="Proteomes" id="UP000005408"/>
    </source>
</evidence>
<keyword evidence="1" id="KW-0489">Methyltransferase</keyword>
<evidence type="ECO:0000256" key="7">
    <source>
        <dbReference type="PROSITE-ProRule" id="PRU00134"/>
    </source>
</evidence>
<dbReference type="PROSITE" id="PS50005">
    <property type="entry name" value="TPR"/>
    <property type="match status" value="1"/>
</dbReference>
<evidence type="ECO:0000256" key="1">
    <source>
        <dbReference type="ARBA" id="ARBA00022603"/>
    </source>
</evidence>
<dbReference type="EnsemblMetazoa" id="G23562.6">
    <property type="protein sequence ID" value="G23562.6:cds"/>
    <property type="gene ID" value="G23562"/>
</dbReference>
<dbReference type="InterPro" id="IPR001214">
    <property type="entry name" value="SET_dom"/>
</dbReference>
<keyword evidence="5 7" id="KW-0863">Zinc-finger</keyword>
<feature type="domain" description="SET" evidence="9">
    <location>
        <begin position="317"/>
        <end position="669"/>
    </location>
</feature>
<evidence type="ECO:0000256" key="2">
    <source>
        <dbReference type="ARBA" id="ARBA00022679"/>
    </source>
</evidence>
<dbReference type="Pfam" id="PF00856">
    <property type="entry name" value="SET"/>
    <property type="match status" value="1"/>
</dbReference>
<organism evidence="11 12">
    <name type="scientific">Magallana gigas</name>
    <name type="common">Pacific oyster</name>
    <name type="synonym">Crassostrea gigas</name>
    <dbReference type="NCBI Taxonomy" id="29159"/>
    <lineage>
        <taxon>Eukaryota</taxon>
        <taxon>Metazoa</taxon>
        <taxon>Spiralia</taxon>
        <taxon>Lophotrochozoa</taxon>
        <taxon>Mollusca</taxon>
        <taxon>Bivalvia</taxon>
        <taxon>Autobranchia</taxon>
        <taxon>Pteriomorphia</taxon>
        <taxon>Ostreida</taxon>
        <taxon>Ostreoidea</taxon>
        <taxon>Ostreidae</taxon>
        <taxon>Magallana</taxon>
    </lineage>
</organism>
<dbReference type="SUPFAM" id="SSF48452">
    <property type="entry name" value="TPR-like"/>
    <property type="match status" value="1"/>
</dbReference>
<dbReference type="GO" id="GO:0008270">
    <property type="term" value="F:zinc ion binding"/>
    <property type="evidence" value="ECO:0007669"/>
    <property type="project" value="UniProtKB-KW"/>
</dbReference>
<evidence type="ECO:0000256" key="4">
    <source>
        <dbReference type="ARBA" id="ARBA00022723"/>
    </source>
</evidence>
<keyword evidence="2" id="KW-0808">Transferase</keyword>
<dbReference type="Proteomes" id="UP000005408">
    <property type="component" value="Unassembled WGS sequence"/>
</dbReference>
<keyword evidence="6" id="KW-0862">Zinc</keyword>
<dbReference type="PANTHER" id="PTHR46402:SF2">
    <property type="entry name" value="HISTONE-LYSINE N-TRIMETHYLTRANSFERASE SMYD5"/>
    <property type="match status" value="1"/>
</dbReference>
<dbReference type="SUPFAM" id="SSF144232">
    <property type="entry name" value="HIT/MYND zinc finger-like"/>
    <property type="match status" value="2"/>
</dbReference>
<keyword evidence="8" id="KW-0802">TPR repeat</keyword>
<dbReference type="SUPFAM" id="SSF82199">
    <property type="entry name" value="SET domain"/>
    <property type="match status" value="1"/>
</dbReference>
<dbReference type="PROSITE" id="PS01360">
    <property type="entry name" value="ZF_MYND_1"/>
    <property type="match status" value="1"/>
</dbReference>
<dbReference type="GO" id="GO:0045814">
    <property type="term" value="P:negative regulation of gene expression, epigenetic"/>
    <property type="evidence" value="ECO:0007669"/>
    <property type="project" value="TreeGrafter"/>
</dbReference>
<sequence length="757" mass="86930">MYSSYGTKLKLQTSSILSSFTLSHLHLLKDLCTLTDQENNAKEFIVEQNSEKRQIWIPMTKPKSLIKSSHPGTMNVQNLCMLNCWKRIIKIQTDHVDAFISGGRAATKLEKYEDAYHCYKAGLKIVPKHKEIIEDLRELQKIIIKDVETKAAAYEERDYNAVDFCTQDPYPGDVDLFKLEVEILEKKYKIKTETFPQKPFDNLVQQQVANATLAGHNCMQAAKWKEAQKCFTMALQQDPNNYVVRRLRADASNNLDEITATFQDLWLIPKMKRTQDTWKLGGKMLMRFDLLVLAEFWFRKATQMTTGKDDEPKILFQKCRVIRLYGPLTTDCPIKVDFTEYGRAIYATEDIPEGETVFEDSPIVLGKVFDTVHYKTTIQSCDHCAQSLLSPQEYFMETFSTMESDLRDLVLKYWPNTKPIYCKNCKFVKYCSNDCRTQSWNTYHKIICPARSSATARLFKLSENLGKEPDETGTMVEVWDGHFSPLILARVWATIVTTAKSLARESGDIIPTKDQWAMAKSPYRKFIAYGNISVEKDQKEIKALFREIFSDCGDGVSYEITDAEYNGRYYQAVCNLQVFSSPWTPYHKFLEELGRAEEDEDRTLRLLKYLKEKPPASNVCGMFPLHACLNHSCLNNVEVSDGMVHGKGGVTVRAKRTIQKGEEIFTTYIDTAMPRKLRRAWLYKSFNFWCRCPRCQVEGDDADVCTKCGKKAPEGKKFPGCGKCMKAWYCSVACQKIAWKLGHKLVCSTEHSKTSYG</sequence>
<evidence type="ECO:0008006" key="13">
    <source>
        <dbReference type="Google" id="ProtNLM"/>
    </source>
</evidence>
<keyword evidence="4" id="KW-0479">Metal-binding</keyword>
<feature type="domain" description="MYND-type" evidence="10">
    <location>
        <begin position="705"/>
        <end position="747"/>
    </location>
</feature>
<proteinExistence type="predicted"/>
<evidence type="ECO:0000256" key="3">
    <source>
        <dbReference type="ARBA" id="ARBA00022691"/>
    </source>
</evidence>
<dbReference type="InterPro" id="IPR046341">
    <property type="entry name" value="SET_dom_sf"/>
</dbReference>
<name>A0A8W8KI31_MAGGI</name>
<dbReference type="Pfam" id="PF01753">
    <property type="entry name" value="zf-MYND"/>
    <property type="match status" value="2"/>
</dbReference>
<dbReference type="InterPro" id="IPR011990">
    <property type="entry name" value="TPR-like_helical_dom_sf"/>
</dbReference>
<evidence type="ECO:0000256" key="5">
    <source>
        <dbReference type="ARBA" id="ARBA00022771"/>
    </source>
</evidence>